<feature type="repeat" description="WD" evidence="7">
    <location>
        <begin position="118"/>
        <end position="159"/>
    </location>
</feature>
<keyword evidence="8" id="KW-0805">Transcription regulation</keyword>
<keyword evidence="8" id="KW-0804">Transcription</keyword>
<comment type="subcellular location">
    <subcellularLocation>
        <location evidence="1 8">Nucleus</location>
    </subcellularLocation>
</comment>
<dbReference type="Gene3D" id="2.130.10.10">
    <property type="entry name" value="YVTN repeat-like/Quinoprotein amine dehydrogenase"/>
    <property type="match status" value="2"/>
</dbReference>
<dbReference type="CDD" id="cd00200">
    <property type="entry name" value="WD40"/>
    <property type="match status" value="1"/>
</dbReference>
<dbReference type="InterPro" id="IPR031120">
    <property type="entry name" value="HIR1-like"/>
</dbReference>
<gene>
    <name evidence="11" type="ORF">EDI_035180</name>
</gene>
<dbReference type="PROSITE" id="PS00678">
    <property type="entry name" value="WD_REPEATS_1"/>
    <property type="match status" value="2"/>
</dbReference>
<comment type="similarity">
    <text evidence="2 8">Belongs to the WD repeat HIR1 family.</text>
</comment>
<dbReference type="AlphaFoldDB" id="B0EN35"/>
<keyword evidence="6 8" id="KW-0539">Nucleus</keyword>
<evidence type="ECO:0000259" key="10">
    <source>
        <dbReference type="Pfam" id="PF24105"/>
    </source>
</evidence>
<dbReference type="RefSeq" id="XP_001739558.1">
    <property type="nucleotide sequence ID" value="XM_001739506.1"/>
</dbReference>
<evidence type="ECO:0000256" key="5">
    <source>
        <dbReference type="ARBA" id="ARBA00022853"/>
    </source>
</evidence>
<dbReference type="InterPro" id="IPR036322">
    <property type="entry name" value="WD40_repeat_dom_sf"/>
</dbReference>
<dbReference type="OMA" id="FWMNHNG"/>
<protein>
    <recommendedName>
        <fullName evidence="8">Protein HIRA</fullName>
    </recommendedName>
</protein>
<dbReference type="PROSITE" id="PS50082">
    <property type="entry name" value="WD_REPEATS_2"/>
    <property type="match status" value="2"/>
</dbReference>
<dbReference type="eggNOG" id="KOG0973">
    <property type="taxonomic scope" value="Eukaryota"/>
</dbReference>
<evidence type="ECO:0000256" key="3">
    <source>
        <dbReference type="ARBA" id="ARBA00022574"/>
    </source>
</evidence>
<dbReference type="PROSITE" id="PS50294">
    <property type="entry name" value="WD_REPEATS_REGION"/>
    <property type="match status" value="2"/>
</dbReference>
<dbReference type="SMART" id="SM00320">
    <property type="entry name" value="WD40"/>
    <property type="match status" value="6"/>
</dbReference>
<feature type="domain" description="CAF1B/HIR1 beta-propeller" evidence="10">
    <location>
        <begin position="11"/>
        <end position="345"/>
    </location>
</feature>
<name>B0EN35_ENTDS</name>
<evidence type="ECO:0000256" key="2">
    <source>
        <dbReference type="ARBA" id="ARBA00007306"/>
    </source>
</evidence>
<keyword evidence="4 8" id="KW-0677">Repeat</keyword>
<dbReference type="InterPro" id="IPR001680">
    <property type="entry name" value="WD40_rpt"/>
</dbReference>
<dbReference type="Proteomes" id="UP000008076">
    <property type="component" value="Unassembled WGS sequence"/>
</dbReference>
<evidence type="ECO:0000256" key="1">
    <source>
        <dbReference type="ARBA" id="ARBA00004123"/>
    </source>
</evidence>
<keyword evidence="12" id="KW-1185">Reference proteome</keyword>
<dbReference type="InterPro" id="IPR015943">
    <property type="entry name" value="WD40/YVTN_repeat-like_dom_sf"/>
</dbReference>
<dbReference type="GO" id="GO:0000785">
    <property type="term" value="C:chromatin"/>
    <property type="evidence" value="ECO:0007669"/>
    <property type="project" value="TreeGrafter"/>
</dbReference>
<evidence type="ECO:0000256" key="4">
    <source>
        <dbReference type="ARBA" id="ARBA00022737"/>
    </source>
</evidence>
<organism evidence="12">
    <name type="scientific">Entamoeba dispar (strain ATCC PRA-260 / SAW760)</name>
    <dbReference type="NCBI Taxonomy" id="370354"/>
    <lineage>
        <taxon>Eukaryota</taxon>
        <taxon>Amoebozoa</taxon>
        <taxon>Evosea</taxon>
        <taxon>Archamoebae</taxon>
        <taxon>Mastigamoebida</taxon>
        <taxon>Entamoebidae</taxon>
        <taxon>Entamoeba</taxon>
    </lineage>
</organism>
<dbReference type="GO" id="GO:0000417">
    <property type="term" value="C:HIR complex"/>
    <property type="evidence" value="ECO:0007669"/>
    <property type="project" value="TreeGrafter"/>
</dbReference>
<keyword evidence="9" id="KW-0175">Coiled coil</keyword>
<dbReference type="VEuPathDB" id="AmoebaDB:EDI_035180"/>
<feature type="repeat" description="WD" evidence="7">
    <location>
        <begin position="10"/>
        <end position="45"/>
    </location>
</feature>
<dbReference type="FunFam" id="2.130.10.10:FF:001368">
    <property type="entry name" value="Protein HIRA"/>
    <property type="match status" value="1"/>
</dbReference>
<dbReference type="PANTHER" id="PTHR13831">
    <property type="entry name" value="MEMBER OF THE HIR1 FAMILY OF WD-REPEAT PROTEINS"/>
    <property type="match status" value="1"/>
</dbReference>
<dbReference type="KEGG" id="edi:EDI_035180"/>
<dbReference type="EMBL" id="DS550052">
    <property type="protein sequence ID" value="EDR24060.1"/>
    <property type="molecule type" value="Genomic_DNA"/>
</dbReference>
<dbReference type="GO" id="GO:0005634">
    <property type="term" value="C:nucleus"/>
    <property type="evidence" value="ECO:0007669"/>
    <property type="project" value="UniProtKB-SubCell"/>
</dbReference>
<accession>B0EN35</accession>
<dbReference type="GO" id="GO:0006351">
    <property type="term" value="P:DNA-templated transcription"/>
    <property type="evidence" value="ECO:0007669"/>
    <property type="project" value="InterPro"/>
</dbReference>
<dbReference type="GO" id="GO:0006338">
    <property type="term" value="P:chromatin remodeling"/>
    <property type="evidence" value="ECO:0007669"/>
    <property type="project" value="TreeGrafter"/>
</dbReference>
<evidence type="ECO:0000256" key="7">
    <source>
        <dbReference type="PROSITE-ProRule" id="PRU00221"/>
    </source>
</evidence>
<dbReference type="GeneID" id="5884694"/>
<dbReference type="InterPro" id="IPR019775">
    <property type="entry name" value="WD40_repeat_CS"/>
</dbReference>
<dbReference type="Pfam" id="PF24105">
    <property type="entry name" value="Beta-prop_CAF1B_HIR1"/>
    <property type="match status" value="1"/>
</dbReference>
<keyword evidence="3 7" id="KW-0853">WD repeat</keyword>
<evidence type="ECO:0000313" key="12">
    <source>
        <dbReference type="Proteomes" id="UP000008076"/>
    </source>
</evidence>
<dbReference type="SUPFAM" id="SSF50978">
    <property type="entry name" value="WD40 repeat-like"/>
    <property type="match status" value="1"/>
</dbReference>
<keyword evidence="8" id="KW-0678">Repressor</keyword>
<proteinExistence type="inferred from homology"/>
<evidence type="ECO:0000256" key="9">
    <source>
        <dbReference type="SAM" id="Coils"/>
    </source>
</evidence>
<feature type="coiled-coil region" evidence="9">
    <location>
        <begin position="417"/>
        <end position="451"/>
    </location>
</feature>
<keyword evidence="5 8" id="KW-0156">Chromatin regulator</keyword>
<evidence type="ECO:0000313" key="11">
    <source>
        <dbReference type="EMBL" id="EDR24060.1"/>
    </source>
</evidence>
<dbReference type="PANTHER" id="PTHR13831:SF0">
    <property type="entry name" value="PROTEIN HIRA"/>
    <property type="match status" value="1"/>
</dbReference>
<reference evidence="12" key="1">
    <citation type="submission" date="2007-12" db="EMBL/GenBank/DDBJ databases">
        <title>Annotation of Entamoeba dispar SAW760.</title>
        <authorList>
            <person name="Lorenzi H."/>
            <person name="Inman J."/>
            <person name="Schobel S."/>
            <person name="Amedeo P."/>
            <person name="Caler E."/>
        </authorList>
    </citation>
    <scope>NUCLEOTIDE SEQUENCE [LARGE SCALE GENOMIC DNA]</scope>
    <source>
        <strain evidence="12">ATCC PRA-260 / SAW760</strain>
    </source>
</reference>
<evidence type="ECO:0000256" key="8">
    <source>
        <dbReference type="RuleBase" id="RU364014"/>
    </source>
</evidence>
<dbReference type="GO" id="GO:0031491">
    <property type="term" value="F:nucleosome binding"/>
    <property type="evidence" value="ECO:0007669"/>
    <property type="project" value="TreeGrafter"/>
</dbReference>
<comment type="function">
    <text evidence="8">Required for replication-independent chromatin assembly and for the periodic repression of histone gene transcription during the cell cycle.</text>
</comment>
<dbReference type="InterPro" id="IPR055410">
    <property type="entry name" value="Beta-prop_CAF1B_HIR1"/>
</dbReference>
<evidence type="ECO:0000256" key="6">
    <source>
        <dbReference type="ARBA" id="ARBA00023242"/>
    </source>
</evidence>
<dbReference type="OrthoDB" id="1741719at2759"/>
<sequence length="773" mass="88481">MVKYKKPFWMNHNGNPIFCMDSHPKEPLVATGGGDGKIKIWNVRSLYEDNVEDVPKLQAVITLAHNVNCLRWSKDGKLLACGCDDSSVTIYKLSKVMDEGAFVNETLIFREYELVFILRGHNDSVTDLSFSNDGKQLATASLDCKVILWDIITGKQIGVLDHSLPVYGVAFDPLNILLFSQCSNAAIIWNVAKQQAEKKITEQFKLASHSNFFLRPSWSPEGTQLVMVGAISQKRYVACVTHREMNDVISFQGHKNEVVCCRFSPCLYKSVNFDGKKRAFSCFVIGGLDNSLSVWVARKQNQVCHFLNVFKGCIQDITWLPGGLRMMACSVDGFVAFFEFNENEIGGEVQGEEYLNKTIEKYMLNQQSIREPLIPSGTKKQTTQTTLNFSGGKLTVERPVKKRVQPELVTEQPLKVELDEKNQLEKKLLEREKLEEKAKELIESERRSETRKSLVEESKIEREKMKERIKERWSEEEIKSRNERLSEKRKRERKDEIFEDNDIKKKTWQLKELEICDSIKKSIMINKVMYDIIAERNNGEKIITTITEERHHDKKIIWSTIIPFKVRSIIATETHVLIVSEHVLYLLNIDTGIMETNPIVITFNLHKAFLDEKVILIDVMGNIQVLDKEFKKIYNGSIKELLTTFDCTEVTKAIVIKGVIQIEINGMFFAIDGDNFVLTSMGKIKPNSSSIEEKTILELNIRSQLKYGLQNSFDGLINSFLSLCNTSKDTIRIKALHDTLFELTKTLPNNSSLKNKLIGLTERITEIFISMKP</sequence>